<feature type="transmembrane region" description="Helical" evidence="7">
    <location>
        <begin position="129"/>
        <end position="151"/>
    </location>
</feature>
<dbReference type="InterPro" id="IPR049326">
    <property type="entry name" value="Rhodopsin_dom_fungi"/>
</dbReference>
<comment type="similarity">
    <text evidence="5">Belongs to the SAT4 family.</text>
</comment>
<proteinExistence type="inferred from homology"/>
<evidence type="ECO:0000256" key="4">
    <source>
        <dbReference type="ARBA" id="ARBA00023136"/>
    </source>
</evidence>
<dbReference type="Pfam" id="PF20684">
    <property type="entry name" value="Fung_rhodopsin"/>
    <property type="match status" value="1"/>
</dbReference>
<organism evidence="9 10">
    <name type="scientific">Sclerotinia sclerotiorum (strain ATCC 18683 / 1980 / Ss-1)</name>
    <name type="common">White mold</name>
    <name type="synonym">Whetzelinia sclerotiorum</name>
    <dbReference type="NCBI Taxonomy" id="665079"/>
    <lineage>
        <taxon>Eukaryota</taxon>
        <taxon>Fungi</taxon>
        <taxon>Dikarya</taxon>
        <taxon>Ascomycota</taxon>
        <taxon>Pezizomycotina</taxon>
        <taxon>Leotiomycetes</taxon>
        <taxon>Helotiales</taxon>
        <taxon>Sclerotiniaceae</taxon>
        <taxon>Sclerotinia</taxon>
    </lineage>
</organism>
<gene>
    <name evidence="9" type="ORF">sscle_10g080560</name>
</gene>
<evidence type="ECO:0000256" key="5">
    <source>
        <dbReference type="ARBA" id="ARBA00038359"/>
    </source>
</evidence>
<name>A0A1D9QEA8_SCLS1</name>
<sequence>MVLIIPIRNLNALAWTLFCISTVITFGRFYIRWEKTKRLHLDDAFNGFALAALVGFIVTYQIYLPIQYNYQLYALGIGGYLPSDGQLLYVQNVSIVNVAFFWVTIYLVKASFLSLYWALFSVSNSFRKWWFVVAAYTLISFLATFLAIFWSCKTPTQLENLDACNSISEGLIVALETMWCVLNTTGDIITMTLPLGMLRAMKMSRSRKLGLAAIAALVVIDIVFDILRTIYTVGSYESTFPNANAVWALCEPTIAVMVCALPTYRTLLFRKTPEPSTSYQGMRGTRSTRKNNIRNTSTPHEMDDISAYSLASTQSVLGNHAEAHVV</sequence>
<keyword evidence="4 7" id="KW-0472">Membrane</keyword>
<evidence type="ECO:0000313" key="10">
    <source>
        <dbReference type="Proteomes" id="UP000177798"/>
    </source>
</evidence>
<feature type="transmembrane region" description="Helical" evidence="7">
    <location>
        <begin position="12"/>
        <end position="31"/>
    </location>
</feature>
<feature type="transmembrane region" description="Helical" evidence="7">
    <location>
        <begin position="209"/>
        <end position="233"/>
    </location>
</feature>
<evidence type="ECO:0000256" key="3">
    <source>
        <dbReference type="ARBA" id="ARBA00022989"/>
    </source>
</evidence>
<evidence type="ECO:0000256" key="1">
    <source>
        <dbReference type="ARBA" id="ARBA00004141"/>
    </source>
</evidence>
<keyword evidence="2 7" id="KW-0812">Transmembrane</keyword>
<dbReference type="AlphaFoldDB" id="A0A1D9QEA8"/>
<evidence type="ECO:0000313" key="9">
    <source>
        <dbReference type="EMBL" id="APA13286.1"/>
    </source>
</evidence>
<evidence type="ECO:0000256" key="6">
    <source>
        <dbReference type="SAM" id="MobiDB-lite"/>
    </source>
</evidence>
<dbReference type="PANTHER" id="PTHR33048">
    <property type="entry name" value="PTH11-LIKE INTEGRAL MEMBRANE PROTEIN (AFU_ORTHOLOGUE AFUA_5G11245)"/>
    <property type="match status" value="1"/>
</dbReference>
<dbReference type="OrthoDB" id="444631at2759"/>
<feature type="region of interest" description="Disordered" evidence="6">
    <location>
        <begin position="274"/>
        <end position="300"/>
    </location>
</feature>
<feature type="transmembrane region" description="Helical" evidence="7">
    <location>
        <begin position="245"/>
        <end position="264"/>
    </location>
</feature>
<evidence type="ECO:0000259" key="8">
    <source>
        <dbReference type="Pfam" id="PF20684"/>
    </source>
</evidence>
<protein>
    <recommendedName>
        <fullName evidence="8">Rhodopsin domain-containing protein</fullName>
    </recommendedName>
</protein>
<evidence type="ECO:0000256" key="2">
    <source>
        <dbReference type="ARBA" id="ARBA00022692"/>
    </source>
</evidence>
<feature type="domain" description="Rhodopsin" evidence="8">
    <location>
        <begin position="28"/>
        <end position="268"/>
    </location>
</feature>
<evidence type="ECO:0000256" key="7">
    <source>
        <dbReference type="SAM" id="Phobius"/>
    </source>
</evidence>
<reference evidence="10" key="1">
    <citation type="journal article" date="2017" name="Genome Biol. Evol.">
        <title>The complete genome sequence of the phytopathogenic fungus Sclerotinia sclerotiorum reveals insights into the genome architecture of broad host range pathogens.</title>
        <authorList>
            <person name="Derbyshire M."/>
            <person name="Denton-Giles M."/>
            <person name="Hegedus D."/>
            <person name="Seifbarghy S."/>
            <person name="Rollins J."/>
            <person name="van Kan J."/>
            <person name="Seidl M.F."/>
            <person name="Faino L."/>
            <person name="Mbengue M."/>
            <person name="Navaud O."/>
            <person name="Raffaele S."/>
            <person name="Hammond-Kosack K."/>
            <person name="Heard S."/>
            <person name="Oliver R."/>
        </authorList>
    </citation>
    <scope>NUCLEOTIDE SEQUENCE [LARGE SCALE GENOMIC DNA]</scope>
    <source>
        <strain evidence="10">ATCC 18683 / 1980 / Ss-1</strain>
    </source>
</reference>
<keyword evidence="3 7" id="KW-1133">Transmembrane helix</keyword>
<comment type="subcellular location">
    <subcellularLocation>
        <location evidence="1">Membrane</location>
        <topology evidence="1">Multi-pass membrane protein</topology>
    </subcellularLocation>
</comment>
<dbReference type="GO" id="GO:0016020">
    <property type="term" value="C:membrane"/>
    <property type="evidence" value="ECO:0007669"/>
    <property type="project" value="UniProtKB-SubCell"/>
</dbReference>
<dbReference type="EMBL" id="CP017823">
    <property type="protein sequence ID" value="APA13286.1"/>
    <property type="molecule type" value="Genomic_DNA"/>
</dbReference>
<dbReference type="VEuPathDB" id="FungiDB:sscle_10g080560"/>
<dbReference type="InterPro" id="IPR052337">
    <property type="entry name" value="SAT4-like"/>
</dbReference>
<accession>A0A1D9QEA8</accession>
<feature type="transmembrane region" description="Helical" evidence="7">
    <location>
        <begin position="43"/>
        <end position="66"/>
    </location>
</feature>
<dbReference type="PANTHER" id="PTHR33048:SF18">
    <property type="entry name" value="INTEGRAL MEMBRANE PROTEIN"/>
    <property type="match status" value="1"/>
</dbReference>
<dbReference type="Proteomes" id="UP000177798">
    <property type="component" value="Chromosome 10"/>
</dbReference>